<dbReference type="OrthoDB" id="10621450at2759"/>
<gene>
    <name evidence="2" type="ORF">NPIL_199011</name>
</gene>
<feature type="region of interest" description="Disordered" evidence="1">
    <location>
        <begin position="82"/>
        <end position="121"/>
    </location>
</feature>
<evidence type="ECO:0000313" key="2">
    <source>
        <dbReference type="EMBL" id="GFT26809.1"/>
    </source>
</evidence>
<reference evidence="2" key="1">
    <citation type="submission" date="2020-08" db="EMBL/GenBank/DDBJ databases">
        <title>Multicomponent nature underlies the extraordinary mechanical properties of spider dragline silk.</title>
        <authorList>
            <person name="Kono N."/>
            <person name="Nakamura H."/>
            <person name="Mori M."/>
            <person name="Yoshida Y."/>
            <person name="Ohtoshi R."/>
            <person name="Malay A.D."/>
            <person name="Moran D.A.P."/>
            <person name="Tomita M."/>
            <person name="Numata K."/>
            <person name="Arakawa K."/>
        </authorList>
    </citation>
    <scope>NUCLEOTIDE SEQUENCE</scope>
</reference>
<protein>
    <submittedName>
        <fullName evidence="2">Uncharacterized protein</fullName>
    </submittedName>
</protein>
<feature type="compositionally biased region" description="Basic and acidic residues" evidence="1">
    <location>
        <begin position="107"/>
        <end position="121"/>
    </location>
</feature>
<feature type="region of interest" description="Disordered" evidence="1">
    <location>
        <begin position="47"/>
        <end position="67"/>
    </location>
</feature>
<dbReference type="Proteomes" id="UP000887013">
    <property type="component" value="Unassembled WGS sequence"/>
</dbReference>
<accession>A0A8X6TL43</accession>
<comment type="caution">
    <text evidence="2">The sequence shown here is derived from an EMBL/GenBank/DDBJ whole genome shotgun (WGS) entry which is preliminary data.</text>
</comment>
<feature type="compositionally biased region" description="Basic and acidic residues" evidence="1">
    <location>
        <begin position="47"/>
        <end position="56"/>
    </location>
</feature>
<dbReference type="AlphaFoldDB" id="A0A8X6TL43"/>
<evidence type="ECO:0000256" key="1">
    <source>
        <dbReference type="SAM" id="MobiDB-lite"/>
    </source>
</evidence>
<dbReference type="EMBL" id="BMAW01060587">
    <property type="protein sequence ID" value="GFT26809.1"/>
    <property type="molecule type" value="Genomic_DNA"/>
</dbReference>
<organism evidence="2 3">
    <name type="scientific">Nephila pilipes</name>
    <name type="common">Giant wood spider</name>
    <name type="synonym">Nephila maculata</name>
    <dbReference type="NCBI Taxonomy" id="299642"/>
    <lineage>
        <taxon>Eukaryota</taxon>
        <taxon>Metazoa</taxon>
        <taxon>Ecdysozoa</taxon>
        <taxon>Arthropoda</taxon>
        <taxon>Chelicerata</taxon>
        <taxon>Arachnida</taxon>
        <taxon>Araneae</taxon>
        <taxon>Araneomorphae</taxon>
        <taxon>Entelegynae</taxon>
        <taxon>Araneoidea</taxon>
        <taxon>Nephilidae</taxon>
        <taxon>Nephila</taxon>
    </lineage>
</organism>
<sequence length="121" mass="13623">MVVNTCIVCRLCKYSATVERKEKHQICACVHPSPFVVMATYFMLRESHKGDEEQSEPHPTPCTNMQKERRLDAYLTRHGSGRRLLMESGDGKKGGGIMLQIKGGGKKSVDRVEKASEEKVR</sequence>
<keyword evidence="3" id="KW-1185">Reference proteome</keyword>
<proteinExistence type="predicted"/>
<evidence type="ECO:0000313" key="3">
    <source>
        <dbReference type="Proteomes" id="UP000887013"/>
    </source>
</evidence>
<name>A0A8X6TL43_NEPPI</name>